<evidence type="ECO:0000256" key="9">
    <source>
        <dbReference type="ARBA" id="ARBA00023136"/>
    </source>
</evidence>
<evidence type="ECO:0000256" key="1">
    <source>
        <dbReference type="ARBA" id="ARBA00005513"/>
    </source>
</evidence>
<dbReference type="GO" id="GO:0046933">
    <property type="term" value="F:proton-transporting ATP synthase activity, rotational mechanism"/>
    <property type="evidence" value="ECO:0007669"/>
    <property type="project" value="UniProtKB-UniRule"/>
</dbReference>
<dbReference type="AlphaFoldDB" id="A0A3N1UW17"/>
<proteinExistence type="inferred from homology"/>
<dbReference type="HAMAP" id="MF_01398">
    <property type="entry name" value="ATP_synth_b_bprime"/>
    <property type="match status" value="1"/>
</dbReference>
<dbReference type="InterPro" id="IPR005864">
    <property type="entry name" value="ATP_synth_F0_bsu_bac"/>
</dbReference>
<dbReference type="EMBL" id="RJVA01000012">
    <property type="protein sequence ID" value="ROQ92111.1"/>
    <property type="molecule type" value="Genomic_DNA"/>
</dbReference>
<evidence type="ECO:0000256" key="8">
    <source>
        <dbReference type="ARBA" id="ARBA00023065"/>
    </source>
</evidence>
<feature type="coiled-coil region" evidence="17">
    <location>
        <begin position="76"/>
        <end position="194"/>
    </location>
</feature>
<keyword evidence="10 15" id="KW-0066">ATP synthesis</keyword>
<keyword evidence="7 15" id="KW-1133">Transmembrane helix</keyword>
<evidence type="ECO:0000256" key="14">
    <source>
        <dbReference type="ARBA" id="ARBA00037847"/>
    </source>
</evidence>
<evidence type="ECO:0000256" key="13">
    <source>
        <dbReference type="ARBA" id="ARBA00026054"/>
    </source>
</evidence>
<comment type="similarity">
    <text evidence="1 15 16">Belongs to the ATPase B chain family.</text>
</comment>
<dbReference type="GO" id="GO:0012505">
    <property type="term" value="C:endomembrane system"/>
    <property type="evidence" value="ECO:0007669"/>
    <property type="project" value="UniProtKB-SubCell"/>
</dbReference>
<comment type="function">
    <text evidence="12">Component of the F(0) channel, it forms part of the peripheral stalk, linking F(1) to F(0). The b'-subunit is a diverged and duplicated form of b found in plants and photosynthetic bacteria.</text>
</comment>
<dbReference type="InterPro" id="IPR050059">
    <property type="entry name" value="ATP_synthase_B_chain"/>
</dbReference>
<keyword evidence="17" id="KW-0175">Coiled coil</keyword>
<dbReference type="PANTHER" id="PTHR33445">
    <property type="entry name" value="ATP SYNTHASE SUBUNIT B', CHLOROPLASTIC"/>
    <property type="match status" value="1"/>
</dbReference>
<dbReference type="RefSeq" id="WP_123290278.1">
    <property type="nucleotide sequence ID" value="NZ_RJVA01000012.1"/>
</dbReference>
<evidence type="ECO:0000256" key="7">
    <source>
        <dbReference type="ARBA" id="ARBA00022989"/>
    </source>
</evidence>
<keyword evidence="3 15" id="KW-1003">Cell membrane</keyword>
<comment type="subunit">
    <text evidence="15">F-type ATPases have 2 components, F(1) - the catalytic core - and F(0) - the membrane proton channel. F(1) has five subunits: alpha(3), beta(3), gamma(1), delta(1), epsilon(1). F(0) has three main subunits: a(1), b(2) and c(10-14). The alpha and beta chains form an alternating ring which encloses part of the gamma chain. F(1) is attached to F(0) by a central stalk formed by the gamma and epsilon chains, while a peripheral stalk is formed by the delta and b chains.</text>
</comment>
<accession>A0A3N1UW17</accession>
<dbReference type="GO" id="GO:0005886">
    <property type="term" value="C:plasma membrane"/>
    <property type="evidence" value="ECO:0007669"/>
    <property type="project" value="UniProtKB-SubCell"/>
</dbReference>
<keyword evidence="2 15" id="KW-0813">Transport</keyword>
<keyword evidence="8 15" id="KW-0406">Ion transport</keyword>
<organism evidence="18 19">
    <name type="scientific">Desulfosoma caldarium</name>
    <dbReference type="NCBI Taxonomy" id="610254"/>
    <lineage>
        <taxon>Bacteria</taxon>
        <taxon>Pseudomonadati</taxon>
        <taxon>Thermodesulfobacteriota</taxon>
        <taxon>Syntrophobacteria</taxon>
        <taxon>Syntrophobacterales</taxon>
        <taxon>Syntrophobacteraceae</taxon>
        <taxon>Desulfosoma</taxon>
    </lineage>
</organism>
<keyword evidence="5 15" id="KW-0812">Transmembrane</keyword>
<dbReference type="PANTHER" id="PTHR33445:SF1">
    <property type="entry name" value="ATP SYNTHASE SUBUNIT B"/>
    <property type="match status" value="1"/>
</dbReference>
<dbReference type="Proteomes" id="UP000276223">
    <property type="component" value="Unassembled WGS sequence"/>
</dbReference>
<gene>
    <name evidence="15" type="primary">atpF</name>
    <name evidence="18" type="ORF">EDC27_1793</name>
</gene>
<name>A0A3N1UW17_9BACT</name>
<evidence type="ECO:0000313" key="18">
    <source>
        <dbReference type="EMBL" id="ROQ92111.1"/>
    </source>
</evidence>
<dbReference type="CDD" id="cd06503">
    <property type="entry name" value="ATP-synt_Fo_b"/>
    <property type="match status" value="1"/>
</dbReference>
<evidence type="ECO:0000256" key="17">
    <source>
        <dbReference type="SAM" id="Coils"/>
    </source>
</evidence>
<keyword evidence="6 15" id="KW-0375">Hydrogen ion transport</keyword>
<dbReference type="OrthoDB" id="5518640at2"/>
<keyword evidence="4 15" id="KW-0138">CF(0)</keyword>
<dbReference type="GO" id="GO:0046961">
    <property type="term" value="F:proton-transporting ATPase activity, rotational mechanism"/>
    <property type="evidence" value="ECO:0007669"/>
    <property type="project" value="TreeGrafter"/>
</dbReference>
<evidence type="ECO:0000256" key="4">
    <source>
        <dbReference type="ARBA" id="ARBA00022547"/>
    </source>
</evidence>
<dbReference type="Pfam" id="PF00430">
    <property type="entry name" value="ATP-synt_B"/>
    <property type="match status" value="1"/>
</dbReference>
<dbReference type="GO" id="GO:0045259">
    <property type="term" value="C:proton-transporting ATP synthase complex"/>
    <property type="evidence" value="ECO:0007669"/>
    <property type="project" value="UniProtKB-KW"/>
</dbReference>
<evidence type="ECO:0000256" key="3">
    <source>
        <dbReference type="ARBA" id="ARBA00022475"/>
    </source>
</evidence>
<keyword evidence="19" id="KW-1185">Reference proteome</keyword>
<evidence type="ECO:0000313" key="19">
    <source>
        <dbReference type="Proteomes" id="UP000276223"/>
    </source>
</evidence>
<evidence type="ECO:0000256" key="12">
    <source>
        <dbReference type="ARBA" id="ARBA00025614"/>
    </source>
</evidence>
<evidence type="ECO:0000256" key="2">
    <source>
        <dbReference type="ARBA" id="ARBA00022448"/>
    </source>
</evidence>
<sequence length="200" mass="23568">MVRAWTRWWGLTVIAVVWAEQAYAASSTIFGIDRALWDLSWRWINFGILVFFLMKYLKGPLVNFVKERRDAIAGVFDQLKEKEESLDRRRREQEELLAQLDEKIESIKAYYHEIGQEEKEKILAQAERLRRQILEEAQQTAAREFEEAKKKFRAEVVEKAVALAEERIRKKITKKDQRALVNNYLTQLEALQRTPESAGP</sequence>
<comment type="caution">
    <text evidence="18">The sequence shown here is derived from an EMBL/GenBank/DDBJ whole genome shotgun (WGS) entry which is preliminary data.</text>
</comment>
<evidence type="ECO:0000256" key="11">
    <source>
        <dbReference type="ARBA" id="ARBA00025198"/>
    </source>
</evidence>
<dbReference type="NCBIfam" id="TIGR01144">
    <property type="entry name" value="ATP_synt_b"/>
    <property type="match status" value="1"/>
</dbReference>
<evidence type="ECO:0000256" key="6">
    <source>
        <dbReference type="ARBA" id="ARBA00022781"/>
    </source>
</evidence>
<comment type="subunit">
    <text evidence="13">F-type ATPases have 2 components, F(1) - the catalytic core - and F(0) - the membrane proton channel. F(1) has five subunits: alpha(3), beta(3), gamma(1), delta(1), epsilon(1). F(0) has four main subunits: a(1), b(2) and c(10-14). The alpha and beta chains form an alternating ring which encloses part of the gamma chain. F(1) is attached to F(0) by a central stalk formed by the gamma and epsilon chains, while a peripheral stalk is formed by the delta and b chains.</text>
</comment>
<dbReference type="InterPro" id="IPR002146">
    <property type="entry name" value="ATP_synth_b/b'su_bac/chlpt"/>
</dbReference>
<comment type="function">
    <text evidence="11 15">F(1)F(0) ATP synthase produces ATP from ADP in the presence of a proton or sodium gradient. F-type ATPases consist of two structural domains, F(1) containing the extramembraneous catalytic core and F(0) containing the membrane proton channel, linked together by a central stalk and a peripheral stalk. During catalysis, ATP synthesis in the catalytic domain of F(1) is coupled via a rotary mechanism of the central stalk subunits to proton translocation.</text>
</comment>
<reference evidence="18 19" key="1">
    <citation type="submission" date="2018-11" db="EMBL/GenBank/DDBJ databases">
        <title>Genomic Encyclopedia of Type Strains, Phase IV (KMG-IV): sequencing the most valuable type-strain genomes for metagenomic binning, comparative biology and taxonomic classification.</title>
        <authorList>
            <person name="Goeker M."/>
        </authorList>
    </citation>
    <scope>NUCLEOTIDE SEQUENCE [LARGE SCALE GENOMIC DNA]</scope>
    <source>
        <strain evidence="18 19">DSM 22027</strain>
    </source>
</reference>
<evidence type="ECO:0000256" key="10">
    <source>
        <dbReference type="ARBA" id="ARBA00023310"/>
    </source>
</evidence>
<protein>
    <recommendedName>
        <fullName evidence="15">ATP synthase subunit b</fullName>
    </recommendedName>
    <alternativeName>
        <fullName evidence="15">ATP synthase F(0) sector subunit b</fullName>
    </alternativeName>
    <alternativeName>
        <fullName evidence="15">ATPase subunit I</fullName>
    </alternativeName>
    <alternativeName>
        <fullName evidence="15">F-type ATPase subunit b</fullName>
        <shortName evidence="15">F-ATPase subunit b</shortName>
    </alternativeName>
</protein>
<evidence type="ECO:0000256" key="15">
    <source>
        <dbReference type="HAMAP-Rule" id="MF_01398"/>
    </source>
</evidence>
<evidence type="ECO:0000256" key="16">
    <source>
        <dbReference type="RuleBase" id="RU003848"/>
    </source>
</evidence>
<comment type="subcellular location">
    <subcellularLocation>
        <location evidence="15">Cell membrane</location>
        <topology evidence="15">Single-pass membrane protein</topology>
    </subcellularLocation>
    <subcellularLocation>
        <location evidence="14">Endomembrane system</location>
        <topology evidence="14">Single-pass membrane protein</topology>
    </subcellularLocation>
</comment>
<evidence type="ECO:0000256" key="5">
    <source>
        <dbReference type="ARBA" id="ARBA00022692"/>
    </source>
</evidence>
<keyword evidence="9 15" id="KW-0472">Membrane</keyword>
<feature type="transmembrane region" description="Helical" evidence="15">
    <location>
        <begin position="40"/>
        <end position="57"/>
    </location>
</feature>